<proteinExistence type="predicted"/>
<evidence type="ECO:0000313" key="1">
    <source>
        <dbReference type="EMBL" id="MBX73540.1"/>
    </source>
</evidence>
<reference evidence="1" key="1">
    <citation type="submission" date="2018-02" db="EMBL/GenBank/DDBJ databases">
        <title>Rhizophora mucronata_Transcriptome.</title>
        <authorList>
            <person name="Meera S.P."/>
            <person name="Sreeshan A."/>
            <person name="Augustine A."/>
        </authorList>
    </citation>
    <scope>NUCLEOTIDE SEQUENCE</scope>
    <source>
        <tissue evidence="1">Leaf</tissue>
    </source>
</reference>
<organism evidence="1">
    <name type="scientific">Rhizophora mucronata</name>
    <name type="common">Asiatic mangrove</name>
    <dbReference type="NCBI Taxonomy" id="61149"/>
    <lineage>
        <taxon>Eukaryota</taxon>
        <taxon>Viridiplantae</taxon>
        <taxon>Streptophyta</taxon>
        <taxon>Embryophyta</taxon>
        <taxon>Tracheophyta</taxon>
        <taxon>Spermatophyta</taxon>
        <taxon>Magnoliopsida</taxon>
        <taxon>eudicotyledons</taxon>
        <taxon>Gunneridae</taxon>
        <taxon>Pentapetalae</taxon>
        <taxon>rosids</taxon>
        <taxon>fabids</taxon>
        <taxon>Malpighiales</taxon>
        <taxon>Rhizophoraceae</taxon>
        <taxon>Rhizophora</taxon>
    </lineage>
</organism>
<accession>A0A2P2R2Y5</accession>
<protein>
    <submittedName>
        <fullName evidence="1">Uncharacterized protein</fullName>
    </submittedName>
</protein>
<dbReference type="EMBL" id="GGEC01093056">
    <property type="protein sequence ID" value="MBX73540.1"/>
    <property type="molecule type" value="Transcribed_RNA"/>
</dbReference>
<sequence length="13" mass="1631">MEIKKFVYIFISI</sequence>
<name>A0A2P2R2Y5_RHIMU</name>